<evidence type="ECO:0000313" key="2">
    <source>
        <dbReference type="EMBL" id="KAK8050598.1"/>
    </source>
</evidence>
<comment type="caution">
    <text evidence="2">The sequence shown here is derived from an EMBL/GenBank/DDBJ whole genome shotgun (WGS) entry which is preliminary data.</text>
</comment>
<dbReference type="Proteomes" id="UP001480595">
    <property type="component" value="Unassembled WGS sequence"/>
</dbReference>
<name>A0ABR1TY15_9PEZI</name>
<evidence type="ECO:0000256" key="1">
    <source>
        <dbReference type="SAM" id="MobiDB-lite"/>
    </source>
</evidence>
<reference evidence="2 3" key="1">
    <citation type="submission" date="2023-01" db="EMBL/GenBank/DDBJ databases">
        <title>Analysis of 21 Apiospora genomes using comparative genomics revels a genus with tremendous synthesis potential of carbohydrate active enzymes and secondary metabolites.</title>
        <authorList>
            <person name="Sorensen T."/>
        </authorList>
    </citation>
    <scope>NUCLEOTIDE SEQUENCE [LARGE SCALE GENOMIC DNA]</scope>
    <source>
        <strain evidence="2 3">CBS 135458</strain>
    </source>
</reference>
<feature type="region of interest" description="Disordered" evidence="1">
    <location>
        <begin position="1"/>
        <end position="83"/>
    </location>
</feature>
<evidence type="ECO:0000313" key="3">
    <source>
        <dbReference type="Proteomes" id="UP001480595"/>
    </source>
</evidence>
<keyword evidence="3" id="KW-1185">Reference proteome</keyword>
<dbReference type="EMBL" id="JAQQWL010000011">
    <property type="protein sequence ID" value="KAK8050598.1"/>
    <property type="molecule type" value="Genomic_DNA"/>
</dbReference>
<dbReference type="RefSeq" id="XP_066712847.1">
    <property type="nucleotide sequence ID" value="XM_066863737.1"/>
</dbReference>
<accession>A0ABR1TY15</accession>
<dbReference type="GeneID" id="92096800"/>
<feature type="compositionally biased region" description="Acidic residues" evidence="1">
    <location>
        <begin position="70"/>
        <end position="81"/>
    </location>
</feature>
<gene>
    <name evidence="2" type="ORF">PG994_012328</name>
</gene>
<proteinExistence type="predicted"/>
<protein>
    <submittedName>
        <fullName evidence="2">Uncharacterized protein</fullName>
    </submittedName>
</protein>
<feature type="compositionally biased region" description="Polar residues" evidence="1">
    <location>
        <begin position="14"/>
        <end position="24"/>
    </location>
</feature>
<sequence>MARISRSELESLGITVNASGQPTPESLARFNIPVPDHHRNNATPSPAPAAMDGVRAGEPSEDYGMSESSESVDEDESEDELELGKSREDTVKALFLLGAQEFSDKLARIWRKFNTGKKYSNYHERHQWQEDILCLLVREDYIEDLALVKLEEDFFYQAAKNNLYGLARLVIDKVASPNHRSFGR</sequence>
<organism evidence="2 3">
    <name type="scientific">Apiospora phragmitis</name>
    <dbReference type="NCBI Taxonomy" id="2905665"/>
    <lineage>
        <taxon>Eukaryota</taxon>
        <taxon>Fungi</taxon>
        <taxon>Dikarya</taxon>
        <taxon>Ascomycota</taxon>
        <taxon>Pezizomycotina</taxon>
        <taxon>Sordariomycetes</taxon>
        <taxon>Xylariomycetidae</taxon>
        <taxon>Amphisphaeriales</taxon>
        <taxon>Apiosporaceae</taxon>
        <taxon>Apiospora</taxon>
    </lineage>
</organism>